<dbReference type="InterPro" id="IPR018929">
    <property type="entry name" value="DUF2510"/>
</dbReference>
<dbReference type="AlphaFoldDB" id="A0A544W870"/>
<comment type="caution">
    <text evidence="2">The sequence shown here is derived from an EMBL/GenBank/DDBJ whole genome shotgun (WGS) entry which is preliminary data.</text>
</comment>
<sequence length="91" mass="10089">MGLATWGENLTAHLRPLPTGVEVTLSSALKFGLVDWGKNRQNIETLFGVIARPPAGAWHPDPSGRHELRWWDGTRWTDTVSDRGQVSADVQ</sequence>
<dbReference type="EMBL" id="VIFX01000002">
    <property type="protein sequence ID" value="TQR88425.1"/>
    <property type="molecule type" value="Genomic_DNA"/>
</dbReference>
<dbReference type="Pfam" id="PF10708">
    <property type="entry name" value="DUF2510"/>
    <property type="match status" value="1"/>
</dbReference>
<evidence type="ECO:0000313" key="3">
    <source>
        <dbReference type="Proteomes" id="UP000315759"/>
    </source>
</evidence>
<name>A0A544W870_9MYCO</name>
<reference evidence="2 3" key="1">
    <citation type="submission" date="2018-10" db="EMBL/GenBank/DDBJ databases">
        <title>Draft genome of Mycobacterium hodleri strain B.</title>
        <authorList>
            <person name="Amande T.J."/>
            <person name="Mcgenity T.J."/>
        </authorList>
    </citation>
    <scope>NUCLEOTIDE SEQUENCE [LARGE SCALE GENOMIC DNA]</scope>
    <source>
        <strain evidence="2 3">B</strain>
    </source>
</reference>
<feature type="domain" description="DUF2510" evidence="1">
    <location>
        <begin position="58"/>
        <end position="86"/>
    </location>
</feature>
<organism evidence="2 3">
    <name type="scientific">Mycolicibacterium hodleri</name>
    <dbReference type="NCBI Taxonomy" id="49897"/>
    <lineage>
        <taxon>Bacteria</taxon>
        <taxon>Bacillati</taxon>
        <taxon>Actinomycetota</taxon>
        <taxon>Actinomycetes</taxon>
        <taxon>Mycobacteriales</taxon>
        <taxon>Mycobacteriaceae</taxon>
        <taxon>Mycolicibacterium</taxon>
    </lineage>
</organism>
<accession>A0A544W870</accession>
<evidence type="ECO:0000313" key="2">
    <source>
        <dbReference type="EMBL" id="TQR88425.1"/>
    </source>
</evidence>
<gene>
    <name evidence="2" type="ORF">D8S82_01925</name>
</gene>
<dbReference type="Proteomes" id="UP000315759">
    <property type="component" value="Unassembled WGS sequence"/>
</dbReference>
<evidence type="ECO:0000259" key="1">
    <source>
        <dbReference type="Pfam" id="PF10708"/>
    </source>
</evidence>
<protein>
    <submittedName>
        <fullName evidence="2">DUF2510 domain-containing protein</fullName>
    </submittedName>
</protein>
<proteinExistence type="predicted"/>
<keyword evidence="3" id="KW-1185">Reference proteome</keyword>